<sequence>MSTMTETAPLTTTAPTDNNNIPSLSLSLPTNPSPNTTPTLNPAKANTLPTSSDPLPEPRDPNPEPETAGSTTFAPGTTKALEREIEEKKTPFWKRIFQSSRVKREEKMERERLEREVRSKRRASRSEVYGMFKQ</sequence>
<reference evidence="2 3" key="1">
    <citation type="submission" date="2018-12" db="EMBL/GenBank/DDBJ databases">
        <title>Venturia inaequalis Genome Resource.</title>
        <authorList>
            <person name="Lichtner F.J."/>
        </authorList>
    </citation>
    <scope>NUCLEOTIDE SEQUENCE [LARGE SCALE GENOMIC DNA]</scope>
    <source>
        <strain evidence="2 3">120213</strain>
    </source>
</reference>
<dbReference type="AlphaFoldDB" id="A0A8H3VHS9"/>
<evidence type="ECO:0000313" key="2">
    <source>
        <dbReference type="EMBL" id="KAE9987243.1"/>
    </source>
</evidence>
<feature type="compositionally biased region" description="Low complexity" evidence="1">
    <location>
        <begin position="1"/>
        <end position="42"/>
    </location>
</feature>
<gene>
    <name evidence="2" type="ORF">EG328_003376</name>
</gene>
<dbReference type="EMBL" id="WNWS01000020">
    <property type="protein sequence ID" value="KAE9987243.1"/>
    <property type="molecule type" value="Genomic_DNA"/>
</dbReference>
<evidence type="ECO:0000256" key="1">
    <source>
        <dbReference type="SAM" id="MobiDB-lite"/>
    </source>
</evidence>
<protein>
    <submittedName>
        <fullName evidence="2">Uncharacterized protein</fullName>
    </submittedName>
</protein>
<feature type="region of interest" description="Disordered" evidence="1">
    <location>
        <begin position="1"/>
        <end position="78"/>
    </location>
</feature>
<name>A0A8H3VHS9_VENIN</name>
<organism evidence="2 3">
    <name type="scientific">Venturia inaequalis</name>
    <name type="common">Apple scab fungus</name>
    <dbReference type="NCBI Taxonomy" id="5025"/>
    <lineage>
        <taxon>Eukaryota</taxon>
        <taxon>Fungi</taxon>
        <taxon>Dikarya</taxon>
        <taxon>Ascomycota</taxon>
        <taxon>Pezizomycotina</taxon>
        <taxon>Dothideomycetes</taxon>
        <taxon>Pleosporomycetidae</taxon>
        <taxon>Venturiales</taxon>
        <taxon>Venturiaceae</taxon>
        <taxon>Venturia</taxon>
    </lineage>
</organism>
<comment type="caution">
    <text evidence="2">The sequence shown here is derived from an EMBL/GenBank/DDBJ whole genome shotgun (WGS) entry which is preliminary data.</text>
</comment>
<accession>A0A8H3VHS9</accession>
<proteinExistence type="predicted"/>
<dbReference type="Proteomes" id="UP000447873">
    <property type="component" value="Unassembled WGS sequence"/>
</dbReference>
<evidence type="ECO:0000313" key="3">
    <source>
        <dbReference type="Proteomes" id="UP000447873"/>
    </source>
</evidence>